<evidence type="ECO:0000256" key="2">
    <source>
        <dbReference type="ARBA" id="ARBA00023015"/>
    </source>
</evidence>
<dbReference type="PANTHER" id="PTHR44591">
    <property type="entry name" value="STRESS RESPONSE REGULATOR PROTEIN 1"/>
    <property type="match status" value="1"/>
</dbReference>
<dbReference type="Proteomes" id="UP000294498">
    <property type="component" value="Unassembled WGS sequence"/>
</dbReference>
<dbReference type="EMBL" id="SODV01000001">
    <property type="protein sequence ID" value="TDX01218.1"/>
    <property type="molecule type" value="Genomic_DNA"/>
</dbReference>
<name>A0A4R8DTH4_9BACT</name>
<dbReference type="Gene3D" id="3.40.50.2300">
    <property type="match status" value="1"/>
</dbReference>
<dbReference type="InterPro" id="IPR001789">
    <property type="entry name" value="Sig_transdc_resp-reg_receiver"/>
</dbReference>
<feature type="domain" description="Response regulatory" evidence="7">
    <location>
        <begin position="7"/>
        <end position="123"/>
    </location>
</feature>
<evidence type="ECO:0000313" key="8">
    <source>
        <dbReference type="EMBL" id="TDX01218.1"/>
    </source>
</evidence>
<dbReference type="Pfam" id="PF00072">
    <property type="entry name" value="Response_reg"/>
    <property type="match status" value="1"/>
</dbReference>
<keyword evidence="3" id="KW-0238">DNA-binding</keyword>
<dbReference type="PANTHER" id="PTHR44591:SF3">
    <property type="entry name" value="RESPONSE REGULATORY DOMAIN-CONTAINING PROTEIN"/>
    <property type="match status" value="1"/>
</dbReference>
<dbReference type="InterPro" id="IPR009057">
    <property type="entry name" value="Homeodomain-like_sf"/>
</dbReference>
<gene>
    <name evidence="8" type="ORF">EDB95_2250</name>
</gene>
<dbReference type="OrthoDB" id="9809670at2"/>
<keyword evidence="9" id="KW-1185">Reference proteome</keyword>
<dbReference type="AlphaFoldDB" id="A0A4R8DTH4"/>
<dbReference type="GO" id="GO:0000160">
    <property type="term" value="P:phosphorelay signal transduction system"/>
    <property type="evidence" value="ECO:0007669"/>
    <property type="project" value="InterPro"/>
</dbReference>
<dbReference type="InterPro" id="IPR011006">
    <property type="entry name" value="CheY-like_superfamily"/>
</dbReference>
<evidence type="ECO:0000256" key="4">
    <source>
        <dbReference type="ARBA" id="ARBA00023163"/>
    </source>
</evidence>
<keyword evidence="4" id="KW-0804">Transcription</keyword>
<dbReference type="PROSITE" id="PS50110">
    <property type="entry name" value="RESPONSE_REGULATORY"/>
    <property type="match status" value="1"/>
</dbReference>
<dbReference type="SMART" id="SM00342">
    <property type="entry name" value="HTH_ARAC"/>
    <property type="match status" value="1"/>
</dbReference>
<sequence length="257" mass="29183">MGDKGKRIVIVEDDFIVGEQLRIFFSRMYTVLLVTTVKEARRVLEEKTPDLVITDVLLPGGQSGFDVIRFMRRHSRYLHVPILAMSGLHDEEKAISALRFGANDFLTKPVHLRTLELKVENLLALSNHISIQQANKFAFDKRAAGIAGNNFDLKFQERFEQVVEDMAYDSAVKVGDIAGVLNCSVSTLERWCDRTYSMTPMKYILHLRLLKASVLLEQNYGRVKDIAYETGFSSLSYFSKCYKARFGLPPGRVPRPG</sequence>
<dbReference type="Pfam" id="PF12833">
    <property type="entry name" value="HTH_18"/>
    <property type="match status" value="1"/>
</dbReference>
<comment type="caution">
    <text evidence="8">The sequence shown here is derived from an EMBL/GenBank/DDBJ whole genome shotgun (WGS) entry which is preliminary data.</text>
</comment>
<organism evidence="8 9">
    <name type="scientific">Dinghuibacter silviterrae</name>
    <dbReference type="NCBI Taxonomy" id="1539049"/>
    <lineage>
        <taxon>Bacteria</taxon>
        <taxon>Pseudomonadati</taxon>
        <taxon>Bacteroidota</taxon>
        <taxon>Chitinophagia</taxon>
        <taxon>Chitinophagales</taxon>
        <taxon>Chitinophagaceae</taxon>
        <taxon>Dinghuibacter</taxon>
    </lineage>
</organism>
<dbReference type="InterPro" id="IPR050595">
    <property type="entry name" value="Bact_response_regulator"/>
</dbReference>
<dbReference type="Gene3D" id="1.10.10.60">
    <property type="entry name" value="Homeodomain-like"/>
    <property type="match status" value="1"/>
</dbReference>
<dbReference type="GO" id="GO:0003700">
    <property type="term" value="F:DNA-binding transcription factor activity"/>
    <property type="evidence" value="ECO:0007669"/>
    <property type="project" value="InterPro"/>
</dbReference>
<dbReference type="SUPFAM" id="SSF52172">
    <property type="entry name" value="CheY-like"/>
    <property type="match status" value="1"/>
</dbReference>
<dbReference type="SMART" id="SM00448">
    <property type="entry name" value="REC"/>
    <property type="match status" value="1"/>
</dbReference>
<dbReference type="CDD" id="cd00156">
    <property type="entry name" value="REC"/>
    <property type="match status" value="1"/>
</dbReference>
<keyword evidence="1 5" id="KW-0597">Phosphoprotein</keyword>
<reference evidence="8 9" key="1">
    <citation type="submission" date="2019-03" db="EMBL/GenBank/DDBJ databases">
        <title>Genomic Encyclopedia of Type Strains, Phase IV (KMG-IV): sequencing the most valuable type-strain genomes for metagenomic binning, comparative biology and taxonomic classification.</title>
        <authorList>
            <person name="Goeker M."/>
        </authorList>
    </citation>
    <scope>NUCLEOTIDE SEQUENCE [LARGE SCALE GENOMIC DNA]</scope>
    <source>
        <strain evidence="8 9">DSM 100059</strain>
    </source>
</reference>
<feature type="domain" description="HTH araC/xylS-type" evidence="6">
    <location>
        <begin position="157"/>
        <end position="256"/>
    </location>
</feature>
<feature type="modified residue" description="4-aspartylphosphate" evidence="5">
    <location>
        <position position="55"/>
    </location>
</feature>
<dbReference type="SUPFAM" id="SSF46689">
    <property type="entry name" value="Homeodomain-like"/>
    <property type="match status" value="1"/>
</dbReference>
<dbReference type="GO" id="GO:0043565">
    <property type="term" value="F:sequence-specific DNA binding"/>
    <property type="evidence" value="ECO:0007669"/>
    <property type="project" value="InterPro"/>
</dbReference>
<evidence type="ECO:0000256" key="5">
    <source>
        <dbReference type="PROSITE-ProRule" id="PRU00169"/>
    </source>
</evidence>
<evidence type="ECO:0000256" key="1">
    <source>
        <dbReference type="ARBA" id="ARBA00022553"/>
    </source>
</evidence>
<dbReference type="InterPro" id="IPR018060">
    <property type="entry name" value="HTH_AraC"/>
</dbReference>
<evidence type="ECO:0000256" key="3">
    <source>
        <dbReference type="ARBA" id="ARBA00023125"/>
    </source>
</evidence>
<dbReference type="InterPro" id="IPR018062">
    <property type="entry name" value="HTH_AraC-typ_CS"/>
</dbReference>
<dbReference type="RefSeq" id="WP_133993573.1">
    <property type="nucleotide sequence ID" value="NZ_SODV01000001.1"/>
</dbReference>
<evidence type="ECO:0000259" key="6">
    <source>
        <dbReference type="PROSITE" id="PS01124"/>
    </source>
</evidence>
<proteinExistence type="predicted"/>
<keyword evidence="2" id="KW-0805">Transcription regulation</keyword>
<accession>A0A4R8DTH4</accession>
<dbReference type="PROSITE" id="PS00041">
    <property type="entry name" value="HTH_ARAC_FAMILY_1"/>
    <property type="match status" value="1"/>
</dbReference>
<evidence type="ECO:0000259" key="7">
    <source>
        <dbReference type="PROSITE" id="PS50110"/>
    </source>
</evidence>
<protein>
    <submittedName>
        <fullName evidence="8">Helix-turn-helix protein</fullName>
    </submittedName>
</protein>
<dbReference type="PROSITE" id="PS01124">
    <property type="entry name" value="HTH_ARAC_FAMILY_2"/>
    <property type="match status" value="1"/>
</dbReference>
<evidence type="ECO:0000313" key="9">
    <source>
        <dbReference type="Proteomes" id="UP000294498"/>
    </source>
</evidence>